<evidence type="ECO:0000313" key="4">
    <source>
        <dbReference type="EMBL" id="GFS38018.1"/>
    </source>
</evidence>
<evidence type="ECO:0000259" key="3">
    <source>
        <dbReference type="Pfam" id="PF00685"/>
    </source>
</evidence>
<dbReference type="PANTHER" id="PTHR11783">
    <property type="entry name" value="SULFOTRANSFERASE SULT"/>
    <property type="match status" value="1"/>
</dbReference>
<dbReference type="InterPro" id="IPR000863">
    <property type="entry name" value="Sulfotransferase_dom"/>
</dbReference>
<dbReference type="AlphaFoldDB" id="A0A8X6IAK8"/>
<feature type="domain" description="Sulfotransferase" evidence="3">
    <location>
        <begin position="38"/>
        <end position="281"/>
    </location>
</feature>
<dbReference type="SUPFAM" id="SSF52540">
    <property type="entry name" value="P-loop containing nucleoside triphosphate hydrolases"/>
    <property type="match status" value="1"/>
</dbReference>
<sequence length="289" mass="33772">MSTEAQINRQNIRGLEFPCSLFFTKAKIEAALDYSPRDDDVIISTYPKTGTTWIQYIVYEILNDGKILPSQSEMSNIVPYMEASGTEILEKLTPPRVLKYHLPYNMTPHNPKTKYITIIRNPYDVLVSYYHFLRQITNVNLQFDDLFEAFVTGKCIYGDYFDNILSWYEHKDDDNVLLLSYEKMKKDPRKGLLLISSFLGYDLQGNEELIQRILNHTSFEYMKANIKTIEKDEGLQNEKKTDGKIHVDFFRSGKTGDKKQHFTEAQEKILSDRIEEKLKGTDVQLLWSF</sequence>
<evidence type="ECO:0000256" key="2">
    <source>
        <dbReference type="ARBA" id="ARBA00022679"/>
    </source>
</evidence>
<keyword evidence="2" id="KW-0808">Transferase</keyword>
<protein>
    <recommendedName>
        <fullName evidence="3">Sulfotransferase domain-containing protein</fullName>
    </recommendedName>
</protein>
<comment type="caution">
    <text evidence="4">The sequence shown here is derived from an EMBL/GenBank/DDBJ whole genome shotgun (WGS) entry which is preliminary data.</text>
</comment>
<dbReference type="Proteomes" id="UP000887013">
    <property type="component" value="Unassembled WGS sequence"/>
</dbReference>
<reference evidence="4" key="1">
    <citation type="submission" date="2020-08" db="EMBL/GenBank/DDBJ databases">
        <title>Multicomponent nature underlies the extraordinary mechanical properties of spider dragline silk.</title>
        <authorList>
            <person name="Kono N."/>
            <person name="Nakamura H."/>
            <person name="Mori M."/>
            <person name="Yoshida Y."/>
            <person name="Ohtoshi R."/>
            <person name="Malay A.D."/>
            <person name="Moran D.A.P."/>
            <person name="Tomita M."/>
            <person name="Numata K."/>
            <person name="Arakawa K."/>
        </authorList>
    </citation>
    <scope>NUCLEOTIDE SEQUENCE</scope>
</reference>
<dbReference type="GO" id="GO:0008146">
    <property type="term" value="F:sulfotransferase activity"/>
    <property type="evidence" value="ECO:0007669"/>
    <property type="project" value="InterPro"/>
</dbReference>
<gene>
    <name evidence="4" type="primary">Sult1b1</name>
    <name evidence="4" type="ORF">NPIL_433811</name>
</gene>
<dbReference type="OrthoDB" id="6418036at2759"/>
<comment type="similarity">
    <text evidence="1">Belongs to the sulfotransferase 1 family.</text>
</comment>
<evidence type="ECO:0000256" key="1">
    <source>
        <dbReference type="ARBA" id="ARBA00005771"/>
    </source>
</evidence>
<keyword evidence="5" id="KW-1185">Reference proteome</keyword>
<dbReference type="Gene3D" id="3.40.50.300">
    <property type="entry name" value="P-loop containing nucleotide triphosphate hydrolases"/>
    <property type="match status" value="1"/>
</dbReference>
<evidence type="ECO:0000313" key="5">
    <source>
        <dbReference type="Proteomes" id="UP000887013"/>
    </source>
</evidence>
<dbReference type="Pfam" id="PF00685">
    <property type="entry name" value="Sulfotransfer_1"/>
    <property type="match status" value="1"/>
</dbReference>
<accession>A0A8X6IAK8</accession>
<dbReference type="EMBL" id="BMAW01043181">
    <property type="protein sequence ID" value="GFS38018.1"/>
    <property type="molecule type" value="Genomic_DNA"/>
</dbReference>
<organism evidence="4 5">
    <name type="scientific">Nephila pilipes</name>
    <name type="common">Giant wood spider</name>
    <name type="synonym">Nephila maculata</name>
    <dbReference type="NCBI Taxonomy" id="299642"/>
    <lineage>
        <taxon>Eukaryota</taxon>
        <taxon>Metazoa</taxon>
        <taxon>Ecdysozoa</taxon>
        <taxon>Arthropoda</taxon>
        <taxon>Chelicerata</taxon>
        <taxon>Arachnida</taxon>
        <taxon>Araneae</taxon>
        <taxon>Araneomorphae</taxon>
        <taxon>Entelegynae</taxon>
        <taxon>Araneoidea</taxon>
        <taxon>Nephilidae</taxon>
        <taxon>Nephila</taxon>
    </lineage>
</organism>
<dbReference type="InterPro" id="IPR027417">
    <property type="entry name" value="P-loop_NTPase"/>
</dbReference>
<name>A0A8X6IAK8_NEPPI</name>
<proteinExistence type="inferred from homology"/>